<gene>
    <name evidence="1" type="ORF">ACJMK2_002105</name>
</gene>
<name>A0ABD3XXE7_SINWO</name>
<sequence>MSFTPWNSLGILGHSIFVLVKTCDLVLDVHLVFHVAAAIILDQHVMDFTANLTDPLMARCRSGDYSDLLVTILVLFRFCLLRVNCLNDDKGIQSELNDMTLQSELKDKGIWSCLLHSWMDDDD</sequence>
<proteinExistence type="predicted"/>
<protein>
    <submittedName>
        <fullName evidence="1">Uncharacterized protein</fullName>
    </submittedName>
</protein>
<organism evidence="1 2">
    <name type="scientific">Sinanodonta woodiana</name>
    <name type="common">Chinese pond mussel</name>
    <name type="synonym">Anodonta woodiana</name>
    <dbReference type="NCBI Taxonomy" id="1069815"/>
    <lineage>
        <taxon>Eukaryota</taxon>
        <taxon>Metazoa</taxon>
        <taxon>Spiralia</taxon>
        <taxon>Lophotrochozoa</taxon>
        <taxon>Mollusca</taxon>
        <taxon>Bivalvia</taxon>
        <taxon>Autobranchia</taxon>
        <taxon>Heteroconchia</taxon>
        <taxon>Palaeoheterodonta</taxon>
        <taxon>Unionida</taxon>
        <taxon>Unionoidea</taxon>
        <taxon>Unionidae</taxon>
        <taxon>Unioninae</taxon>
        <taxon>Sinanodonta</taxon>
    </lineage>
</organism>
<keyword evidence="2" id="KW-1185">Reference proteome</keyword>
<evidence type="ECO:0000313" key="1">
    <source>
        <dbReference type="EMBL" id="KAL3889777.1"/>
    </source>
</evidence>
<reference evidence="1 2" key="1">
    <citation type="submission" date="2024-11" db="EMBL/GenBank/DDBJ databases">
        <title>Chromosome-level genome assembly of the freshwater bivalve Anodonta woodiana.</title>
        <authorList>
            <person name="Chen X."/>
        </authorList>
    </citation>
    <scope>NUCLEOTIDE SEQUENCE [LARGE SCALE GENOMIC DNA]</scope>
    <source>
        <strain evidence="1">MN2024</strain>
        <tissue evidence="1">Gills</tissue>
    </source>
</reference>
<evidence type="ECO:0000313" key="2">
    <source>
        <dbReference type="Proteomes" id="UP001634394"/>
    </source>
</evidence>
<accession>A0ABD3XXE7</accession>
<comment type="caution">
    <text evidence="1">The sequence shown here is derived from an EMBL/GenBank/DDBJ whole genome shotgun (WGS) entry which is preliminary data.</text>
</comment>
<dbReference type="AlphaFoldDB" id="A0ABD3XXE7"/>
<dbReference type="EMBL" id="JBJQND010000001">
    <property type="protein sequence ID" value="KAL3889777.1"/>
    <property type="molecule type" value="Genomic_DNA"/>
</dbReference>
<dbReference type="Proteomes" id="UP001634394">
    <property type="component" value="Unassembled WGS sequence"/>
</dbReference>